<name>A0ABP8W1M2_9ACTN</name>
<dbReference type="Pfam" id="PF01936">
    <property type="entry name" value="NYN"/>
    <property type="match status" value="1"/>
</dbReference>
<evidence type="ECO:0000259" key="1">
    <source>
        <dbReference type="Pfam" id="PF01936"/>
    </source>
</evidence>
<dbReference type="Gene3D" id="3.40.50.1010">
    <property type="entry name" value="5'-nuclease"/>
    <property type="match status" value="1"/>
</dbReference>
<feature type="domain" description="NYN" evidence="1">
    <location>
        <begin position="13"/>
        <end position="153"/>
    </location>
</feature>
<reference evidence="3" key="1">
    <citation type="journal article" date="2019" name="Int. J. Syst. Evol. Microbiol.">
        <title>The Global Catalogue of Microorganisms (GCM) 10K type strain sequencing project: providing services to taxonomists for standard genome sequencing and annotation.</title>
        <authorList>
            <consortium name="The Broad Institute Genomics Platform"/>
            <consortium name="The Broad Institute Genome Sequencing Center for Infectious Disease"/>
            <person name="Wu L."/>
            <person name="Ma J."/>
        </authorList>
    </citation>
    <scope>NUCLEOTIDE SEQUENCE [LARGE SCALE GENOMIC DNA]</scope>
    <source>
        <strain evidence="3">JCM 18127</strain>
    </source>
</reference>
<dbReference type="InterPro" id="IPR021139">
    <property type="entry name" value="NYN"/>
</dbReference>
<accession>A0ABP8W1M2</accession>
<proteinExistence type="predicted"/>
<gene>
    <name evidence="2" type="ORF">GCM10023226_14210</name>
</gene>
<dbReference type="EMBL" id="BAABIM010000001">
    <property type="protein sequence ID" value="GAA4678114.1"/>
    <property type="molecule type" value="Genomic_DNA"/>
</dbReference>
<evidence type="ECO:0000313" key="2">
    <source>
        <dbReference type="EMBL" id="GAA4678114.1"/>
    </source>
</evidence>
<protein>
    <submittedName>
        <fullName evidence="2">NYN domain-containing protein</fullName>
    </submittedName>
</protein>
<evidence type="ECO:0000313" key="3">
    <source>
        <dbReference type="Proteomes" id="UP001500621"/>
    </source>
</evidence>
<comment type="caution">
    <text evidence="2">The sequence shown here is derived from an EMBL/GenBank/DDBJ whole genome shotgun (WGS) entry which is preliminary data.</text>
</comment>
<dbReference type="Proteomes" id="UP001500621">
    <property type="component" value="Unassembled WGS sequence"/>
</dbReference>
<keyword evidence="3" id="KW-1185">Reference proteome</keyword>
<dbReference type="RefSeq" id="WP_345264069.1">
    <property type="nucleotide sequence ID" value="NZ_BAABIM010000001.1"/>
</dbReference>
<sequence length="193" mass="21625">MSEGAVAERAERRTFVLVDGENIDATLGNSVLGRRPHPEERPRWERVTAFVEQQWGHPVTGLFFLNASNGQLPASFVQALLAMSYRPVPLSGRPDEKVVDVGIQRTLQALRERPEADVVLCSHDADFVADLGALLGGERRLGVIGFDEFMSAQLRMDGVEVLDLEHDVRAFNTELPRTRIIPLDEFDPTFFLR</sequence>
<organism evidence="2 3">
    <name type="scientific">Nocardioides nanhaiensis</name>
    <dbReference type="NCBI Taxonomy" id="1476871"/>
    <lineage>
        <taxon>Bacteria</taxon>
        <taxon>Bacillati</taxon>
        <taxon>Actinomycetota</taxon>
        <taxon>Actinomycetes</taxon>
        <taxon>Propionibacteriales</taxon>
        <taxon>Nocardioidaceae</taxon>
        <taxon>Nocardioides</taxon>
    </lineage>
</organism>